<comment type="caution">
    <text evidence="2">The sequence shown here is derived from an EMBL/GenBank/DDBJ whole genome shotgun (WGS) entry which is preliminary data.</text>
</comment>
<organism evidence="2 3">
    <name type="scientific">Geomesophilobacter sediminis</name>
    <dbReference type="NCBI Taxonomy" id="2798584"/>
    <lineage>
        <taxon>Bacteria</taxon>
        <taxon>Pseudomonadati</taxon>
        <taxon>Thermodesulfobacteriota</taxon>
        <taxon>Desulfuromonadia</taxon>
        <taxon>Geobacterales</taxon>
        <taxon>Geobacteraceae</taxon>
        <taxon>Geomesophilobacter</taxon>
    </lineage>
</organism>
<evidence type="ECO:0000313" key="3">
    <source>
        <dbReference type="Proteomes" id="UP000636888"/>
    </source>
</evidence>
<keyword evidence="3" id="KW-1185">Reference proteome</keyword>
<feature type="signal peptide" evidence="1">
    <location>
        <begin position="1"/>
        <end position="21"/>
    </location>
</feature>
<dbReference type="InterPro" id="IPR036280">
    <property type="entry name" value="Multihaem_cyt_sf"/>
</dbReference>
<dbReference type="Proteomes" id="UP000636888">
    <property type="component" value="Unassembled WGS sequence"/>
</dbReference>
<dbReference type="RefSeq" id="WP_199385838.1">
    <property type="nucleotide sequence ID" value="NZ_JAEMHM010000018.1"/>
</dbReference>
<gene>
    <name evidence="2" type="ORF">JFN93_19610</name>
</gene>
<dbReference type="SUPFAM" id="SSF48695">
    <property type="entry name" value="Multiheme cytochromes"/>
    <property type="match status" value="1"/>
</dbReference>
<protein>
    <recommendedName>
        <fullName evidence="4">Cytochrome c7-like domain-containing protein</fullName>
    </recommendedName>
</protein>
<dbReference type="EMBL" id="JAEMHM010000018">
    <property type="protein sequence ID" value="MBJ6726923.1"/>
    <property type="molecule type" value="Genomic_DNA"/>
</dbReference>
<keyword evidence="1" id="KW-0732">Signal</keyword>
<dbReference type="PROSITE" id="PS51257">
    <property type="entry name" value="PROKAR_LIPOPROTEIN"/>
    <property type="match status" value="1"/>
</dbReference>
<evidence type="ECO:0000256" key="1">
    <source>
        <dbReference type="SAM" id="SignalP"/>
    </source>
</evidence>
<dbReference type="AlphaFoldDB" id="A0A8J7M1F8"/>
<evidence type="ECO:0008006" key="4">
    <source>
        <dbReference type="Google" id="ProtNLM"/>
    </source>
</evidence>
<name>A0A8J7M1F8_9BACT</name>
<feature type="chain" id="PRO_5035322774" description="Cytochrome c7-like domain-containing protein" evidence="1">
    <location>
        <begin position="22"/>
        <end position="196"/>
    </location>
</feature>
<evidence type="ECO:0000313" key="2">
    <source>
        <dbReference type="EMBL" id="MBJ6726923.1"/>
    </source>
</evidence>
<proteinExistence type="predicted"/>
<reference evidence="2" key="1">
    <citation type="submission" date="2020-12" db="EMBL/GenBank/DDBJ databases">
        <title>Geomonas sp. Red875, isolated from river sediment.</title>
        <authorList>
            <person name="Xu Z."/>
            <person name="Zhang Z."/>
            <person name="Masuda Y."/>
            <person name="Itoh H."/>
            <person name="Senoo K."/>
        </authorList>
    </citation>
    <scope>NUCLEOTIDE SEQUENCE</scope>
    <source>
        <strain evidence="2">Red875</strain>
    </source>
</reference>
<sequence length="196" mass="19929">MPQIIRALLAVLLLAPVAVLTGCGDRNSQADLDPATGKHAPGWLPGGHTVAAQDHGASCTECHGEDLGGGISRVACTNCHLGSERQIHPAQWGAYAYALHSQFVKQNGTASCAVASCHGTDLNGVSGSGPSCSSCHLGGPTSAHPQAWNSDIVSLHAGYGANYQSSACATAVCHGTDLKGVFLSGPACNSCHNNFQ</sequence>
<accession>A0A8J7M1F8</accession>